<dbReference type="Proteomes" id="UP001260980">
    <property type="component" value="Unassembled WGS sequence"/>
</dbReference>
<evidence type="ECO:0000313" key="2">
    <source>
        <dbReference type="EMBL" id="MDU0200612.1"/>
    </source>
</evidence>
<dbReference type="Gene3D" id="3.40.190.10">
    <property type="entry name" value="Periplasmic binding protein-like II"/>
    <property type="match status" value="1"/>
</dbReference>
<feature type="signal peptide" evidence="1">
    <location>
        <begin position="1"/>
        <end position="24"/>
    </location>
</feature>
<evidence type="ECO:0000256" key="1">
    <source>
        <dbReference type="SAM" id="SignalP"/>
    </source>
</evidence>
<keyword evidence="1" id="KW-0732">Signal</keyword>
<sequence>MSNQGKVWSYSAIAAILAVSVTLAGCSKAVDPVAATTTPTGIAGSAAPTSDEPYELKWLKGQDISKPYDPSKDLIMHTIEKKLNIKIVPEMVDVQQYKTKLNLKMSSGDIPDVVRIDFADDFQKYAQQGAFYDLTNLITEKDTRIFLRRYLKRFSSRQK</sequence>
<dbReference type="RefSeq" id="WP_315950036.1">
    <property type="nucleotide sequence ID" value="NZ_JAWCUD010000001.1"/>
</dbReference>
<feature type="chain" id="PRO_5045213651" evidence="1">
    <location>
        <begin position="25"/>
        <end position="159"/>
    </location>
</feature>
<dbReference type="SUPFAM" id="SSF53850">
    <property type="entry name" value="Periplasmic binding protein-like II"/>
    <property type="match status" value="1"/>
</dbReference>
<keyword evidence="3" id="KW-1185">Reference proteome</keyword>
<organism evidence="2 3">
    <name type="scientific">Paenibacillus violae</name>
    <dbReference type="NCBI Taxonomy" id="3077234"/>
    <lineage>
        <taxon>Bacteria</taxon>
        <taxon>Bacillati</taxon>
        <taxon>Bacillota</taxon>
        <taxon>Bacilli</taxon>
        <taxon>Bacillales</taxon>
        <taxon>Paenibacillaceae</taxon>
        <taxon>Paenibacillus</taxon>
    </lineage>
</organism>
<accession>A0ABU3R8K2</accession>
<name>A0ABU3R8K2_9BACL</name>
<dbReference type="EMBL" id="JAWCUD010000001">
    <property type="protein sequence ID" value="MDU0200612.1"/>
    <property type="molecule type" value="Genomic_DNA"/>
</dbReference>
<comment type="caution">
    <text evidence="2">The sequence shown here is derived from an EMBL/GenBank/DDBJ whole genome shotgun (WGS) entry which is preliminary data.</text>
</comment>
<protein>
    <submittedName>
        <fullName evidence="2">Extracellular solute-binding protein</fullName>
    </submittedName>
</protein>
<evidence type="ECO:0000313" key="3">
    <source>
        <dbReference type="Proteomes" id="UP001260980"/>
    </source>
</evidence>
<gene>
    <name evidence="2" type="ORF">RQP52_05885</name>
</gene>
<dbReference type="PROSITE" id="PS51257">
    <property type="entry name" value="PROKAR_LIPOPROTEIN"/>
    <property type="match status" value="1"/>
</dbReference>
<proteinExistence type="predicted"/>
<reference evidence="2 3" key="1">
    <citation type="submission" date="2023-10" db="EMBL/GenBank/DDBJ databases">
        <title>Paenibacillus strain PFR10 Genome sequencing and assembly.</title>
        <authorList>
            <person name="Kim I."/>
        </authorList>
    </citation>
    <scope>NUCLEOTIDE SEQUENCE [LARGE SCALE GENOMIC DNA]</scope>
    <source>
        <strain evidence="2 3">PFR10</strain>
    </source>
</reference>